<dbReference type="KEGG" id="cjap:GWK36_04800"/>
<dbReference type="RefSeq" id="WP_166270181.1">
    <property type="nucleotide sequence ID" value="NZ_CP048029.1"/>
</dbReference>
<evidence type="ECO:0000313" key="3">
    <source>
        <dbReference type="Proteomes" id="UP000502699"/>
    </source>
</evidence>
<keyword evidence="3" id="KW-1185">Reference proteome</keyword>
<protein>
    <submittedName>
        <fullName evidence="2">HDOD domain-containing protein</fullName>
    </submittedName>
</protein>
<dbReference type="EMBL" id="CP048029">
    <property type="protein sequence ID" value="QIK37412.1"/>
    <property type="molecule type" value="Genomic_DNA"/>
</dbReference>
<evidence type="ECO:0000259" key="1">
    <source>
        <dbReference type="PROSITE" id="PS51833"/>
    </source>
</evidence>
<feature type="domain" description="HDOD" evidence="1">
    <location>
        <begin position="106"/>
        <end position="297"/>
    </location>
</feature>
<dbReference type="PROSITE" id="PS51833">
    <property type="entry name" value="HDOD"/>
    <property type="match status" value="1"/>
</dbReference>
<dbReference type="Pfam" id="PF08668">
    <property type="entry name" value="HDOD"/>
    <property type="match status" value="1"/>
</dbReference>
<dbReference type="InterPro" id="IPR052340">
    <property type="entry name" value="RNase_Y/CdgJ"/>
</dbReference>
<dbReference type="PANTHER" id="PTHR33525">
    <property type="match status" value="1"/>
</dbReference>
<dbReference type="Proteomes" id="UP000502699">
    <property type="component" value="Chromosome"/>
</dbReference>
<evidence type="ECO:0000313" key="2">
    <source>
        <dbReference type="EMBL" id="QIK37412.1"/>
    </source>
</evidence>
<dbReference type="PANTHER" id="PTHR33525:SF6">
    <property type="entry name" value="HDOD DOMAIN-CONTAINING PROTEIN"/>
    <property type="match status" value="1"/>
</dbReference>
<dbReference type="Gene3D" id="1.10.3210.10">
    <property type="entry name" value="Hypothetical protein af1432"/>
    <property type="match status" value="1"/>
</dbReference>
<organism evidence="2 3">
    <name type="scientific">Caldichromatium japonicum</name>
    <dbReference type="NCBI Taxonomy" id="2699430"/>
    <lineage>
        <taxon>Bacteria</taxon>
        <taxon>Pseudomonadati</taxon>
        <taxon>Pseudomonadota</taxon>
        <taxon>Gammaproteobacteria</taxon>
        <taxon>Chromatiales</taxon>
        <taxon>Chromatiaceae</taxon>
        <taxon>Caldichromatium</taxon>
    </lineage>
</organism>
<dbReference type="InterPro" id="IPR013976">
    <property type="entry name" value="HDOD"/>
</dbReference>
<sequence>MNIVNWLACLFGGRPNRDHEAANSDFRKPPKTDVSVAEPESWEASGCDELAEPVCAVSSQQVDDWFYPWLFECDAFEDLPLTPSETSLLNAFKQVAAGQRLSNQLVPRLPMVIPQVMRSLKDERMSGIQLARQIAKDPVLVGEVIRVANSPYYRRARKIASLEQAIVLLGRDGLQQLIARVAFYPIFKLRGGHVIHQAAARVWCQSEGCALVCHCLAKRFEEDMFAAYLSGLVANLGLIVGLRLMDQQLALGHDPLPRAASFYREFIVLARQLSQRIIEDWSFPKEVIAALSEQIEPDGEGAHSPLGRCLRLGERYSKLHLLIDKGHLSVGDFDAAALMADPCYRRLLVESTA</sequence>
<gene>
    <name evidence="2" type="ORF">GWK36_04800</name>
</gene>
<name>A0A6G7VBT4_9GAMM</name>
<dbReference type="SUPFAM" id="SSF109604">
    <property type="entry name" value="HD-domain/PDEase-like"/>
    <property type="match status" value="1"/>
</dbReference>
<reference evidence="3" key="1">
    <citation type="submission" date="2020-01" db="EMBL/GenBank/DDBJ databases">
        <title>Caldichromatium gen. nov., sp. nov., a thermophilic purple sulfur bacterium member of the family Chromatiaceae isolated from Nakabusa hot spring, Japan.</title>
        <authorList>
            <person name="Saini M.K."/>
            <person name="Hanada S."/>
            <person name="Tank M."/>
        </authorList>
    </citation>
    <scope>NUCLEOTIDE SEQUENCE [LARGE SCALE GENOMIC DNA]</scope>
    <source>
        <strain evidence="3">No.7</strain>
    </source>
</reference>
<dbReference type="AlphaFoldDB" id="A0A6G7VBT4"/>
<accession>A0A6G7VBT4</accession>
<proteinExistence type="predicted"/>